<dbReference type="PROSITE" id="PS00107">
    <property type="entry name" value="PROTEIN_KINASE_ATP"/>
    <property type="match status" value="1"/>
</dbReference>
<organism evidence="2 3">
    <name type="scientific">Parascaris equorum</name>
    <name type="common">Equine roundworm</name>
    <dbReference type="NCBI Taxonomy" id="6256"/>
    <lineage>
        <taxon>Eukaryota</taxon>
        <taxon>Metazoa</taxon>
        <taxon>Ecdysozoa</taxon>
        <taxon>Nematoda</taxon>
        <taxon>Chromadorea</taxon>
        <taxon>Rhabditida</taxon>
        <taxon>Spirurina</taxon>
        <taxon>Ascaridomorpha</taxon>
        <taxon>Ascaridoidea</taxon>
        <taxon>Ascarididae</taxon>
        <taxon>Parascaris</taxon>
    </lineage>
</organism>
<dbReference type="WBParaSite" id="PEQ_0001447301-mRNA-1">
    <property type="protein sequence ID" value="PEQ_0001447301-mRNA-1"/>
    <property type="gene ID" value="PEQ_0001447301"/>
</dbReference>
<evidence type="ECO:0000313" key="3">
    <source>
        <dbReference type="WBParaSite" id="PEQ_0001447301-mRNA-1"/>
    </source>
</evidence>
<keyword evidence="1" id="KW-0067">ATP-binding</keyword>
<evidence type="ECO:0000313" key="2">
    <source>
        <dbReference type="Proteomes" id="UP000887564"/>
    </source>
</evidence>
<keyword evidence="1" id="KW-0547">Nucleotide-binding</keyword>
<feature type="binding site" evidence="1">
    <location>
        <position position="50"/>
    </location>
    <ligand>
        <name>ATP</name>
        <dbReference type="ChEBI" id="CHEBI:30616"/>
    </ligand>
</feature>
<accession>A0A914S7M1</accession>
<dbReference type="InterPro" id="IPR017441">
    <property type="entry name" value="Protein_kinase_ATP_BS"/>
</dbReference>
<reference evidence="3" key="1">
    <citation type="submission" date="2022-11" db="UniProtKB">
        <authorList>
            <consortium name="WormBaseParasite"/>
        </authorList>
    </citation>
    <scope>IDENTIFICATION</scope>
</reference>
<sequence length="67" mass="7571">MGDGSVPWPNKKGDYSLEDSIGVGATATVYKVSRGEYIFTDKFAVVVVRKRVFPTGIWTERLFWLNN</sequence>
<dbReference type="Proteomes" id="UP000887564">
    <property type="component" value="Unplaced"/>
</dbReference>
<dbReference type="GO" id="GO:0005524">
    <property type="term" value="F:ATP binding"/>
    <property type="evidence" value="ECO:0007669"/>
    <property type="project" value="UniProtKB-UniRule"/>
</dbReference>
<proteinExistence type="predicted"/>
<protein>
    <submittedName>
        <fullName evidence="3">Protein kinase domain-containing protein</fullName>
    </submittedName>
</protein>
<name>A0A914S7M1_PAREQ</name>
<dbReference type="AlphaFoldDB" id="A0A914S7M1"/>
<evidence type="ECO:0000256" key="1">
    <source>
        <dbReference type="PROSITE-ProRule" id="PRU10141"/>
    </source>
</evidence>
<keyword evidence="2" id="KW-1185">Reference proteome</keyword>